<protein>
    <recommendedName>
        <fullName evidence="3">Glycosyl transferase family 1 domain-containing protein</fullName>
    </recommendedName>
</protein>
<accession>A0ABQ2SRZ6</accession>
<dbReference type="Proteomes" id="UP000620633">
    <property type="component" value="Unassembled WGS sequence"/>
</dbReference>
<evidence type="ECO:0000313" key="1">
    <source>
        <dbReference type="EMBL" id="GGS36171.1"/>
    </source>
</evidence>
<keyword evidence="2" id="KW-1185">Reference proteome</keyword>
<name>A0ABQ2SRZ6_9DEIO</name>
<evidence type="ECO:0008006" key="3">
    <source>
        <dbReference type="Google" id="ProtNLM"/>
    </source>
</evidence>
<sequence>MILLSIIEKFLYKRASLVIGLLQGVGNHAEKVIGRPIPWMWVPNGVALENYPETSFLTKNDVFNVVYTGAHGIPNSLDTALDAALILQEIGEDRIHFNFTGDGVNKPELIRIASEKGLRNVKFFKPVPKSSIPSILSNADALLLLFKQTDLYHDGLSPNKMFDYLAASRPVIMAVDSPHDPVAQANAGVSIPPEDPQALADAILHLSKLPAAERQAMGERGRAYVMEHHDMKGLAAKLANALHVLAGK</sequence>
<dbReference type="CDD" id="cd03794">
    <property type="entry name" value="GT4_WbuB-like"/>
    <property type="match status" value="1"/>
</dbReference>
<dbReference type="SUPFAM" id="SSF53756">
    <property type="entry name" value="UDP-Glycosyltransferase/glycogen phosphorylase"/>
    <property type="match status" value="1"/>
</dbReference>
<gene>
    <name evidence="1" type="ORF">GCM10008961_29760</name>
</gene>
<comment type="caution">
    <text evidence="1">The sequence shown here is derived from an EMBL/GenBank/DDBJ whole genome shotgun (WGS) entry which is preliminary data.</text>
</comment>
<dbReference type="PANTHER" id="PTHR12526:SF622">
    <property type="entry name" value="GLYCOSYLTRANSFERASE (GROUP I)"/>
    <property type="match status" value="1"/>
</dbReference>
<dbReference type="Gene3D" id="3.40.50.2000">
    <property type="entry name" value="Glycogen Phosphorylase B"/>
    <property type="match status" value="2"/>
</dbReference>
<dbReference type="PANTHER" id="PTHR12526">
    <property type="entry name" value="GLYCOSYLTRANSFERASE"/>
    <property type="match status" value="1"/>
</dbReference>
<dbReference type="EMBL" id="BMQO01000018">
    <property type="protein sequence ID" value="GGS36171.1"/>
    <property type="molecule type" value="Genomic_DNA"/>
</dbReference>
<organism evidence="1 2">
    <name type="scientific">Deinococcus knuensis</name>
    <dbReference type="NCBI Taxonomy" id="1837380"/>
    <lineage>
        <taxon>Bacteria</taxon>
        <taxon>Thermotogati</taxon>
        <taxon>Deinococcota</taxon>
        <taxon>Deinococci</taxon>
        <taxon>Deinococcales</taxon>
        <taxon>Deinococcaceae</taxon>
        <taxon>Deinococcus</taxon>
    </lineage>
</organism>
<reference evidence="2" key="1">
    <citation type="journal article" date="2019" name="Int. J. Syst. Evol. Microbiol.">
        <title>The Global Catalogue of Microorganisms (GCM) 10K type strain sequencing project: providing services to taxonomists for standard genome sequencing and annotation.</title>
        <authorList>
            <consortium name="The Broad Institute Genomics Platform"/>
            <consortium name="The Broad Institute Genome Sequencing Center for Infectious Disease"/>
            <person name="Wu L."/>
            <person name="Ma J."/>
        </authorList>
    </citation>
    <scope>NUCLEOTIDE SEQUENCE [LARGE SCALE GENOMIC DNA]</scope>
    <source>
        <strain evidence="2">JCM 31406</strain>
    </source>
</reference>
<evidence type="ECO:0000313" key="2">
    <source>
        <dbReference type="Proteomes" id="UP000620633"/>
    </source>
</evidence>
<proteinExistence type="predicted"/>
<dbReference type="Pfam" id="PF13692">
    <property type="entry name" value="Glyco_trans_1_4"/>
    <property type="match status" value="1"/>
</dbReference>